<comment type="caution">
    <text evidence="22">The sequence shown here is derived from an EMBL/GenBank/DDBJ whole genome shotgun (WGS) entry which is preliminary data.</text>
</comment>
<gene>
    <name evidence="22" type="ORF">HYALB_00011903</name>
</gene>
<evidence type="ECO:0000256" key="6">
    <source>
        <dbReference type="ARBA" id="ARBA00022723"/>
    </source>
</evidence>
<evidence type="ECO:0000256" key="3">
    <source>
        <dbReference type="ARBA" id="ARBA00012495"/>
    </source>
</evidence>
<evidence type="ECO:0000256" key="14">
    <source>
        <dbReference type="ARBA" id="ARBA00044639"/>
    </source>
</evidence>
<evidence type="ECO:0000313" key="22">
    <source>
        <dbReference type="EMBL" id="CAG8979233.1"/>
    </source>
</evidence>
<dbReference type="EC" id="3.6.1.71" evidence="4"/>
<dbReference type="Gene3D" id="3.30.428.10">
    <property type="entry name" value="HIT-like"/>
    <property type="match status" value="1"/>
</dbReference>
<dbReference type="InterPro" id="IPR011146">
    <property type="entry name" value="HIT-like"/>
</dbReference>
<dbReference type="EMBL" id="CAJVRM010000300">
    <property type="protein sequence ID" value="CAG8979233.1"/>
    <property type="molecule type" value="Genomic_DNA"/>
</dbReference>
<comment type="catalytic activity">
    <reaction evidence="14">
        <text>a 5'-end adenosine-5'-diphospho-5'-2'-deoxyribonucleoside-DNA + H2O = a 5'-end 5'-phospho-2'-deoxyribonucleoside-DNA + AMP + 2 H(+)</text>
        <dbReference type="Rhea" id="RHEA:52128"/>
        <dbReference type="Rhea" id="RHEA-COMP:13180"/>
        <dbReference type="Rhea" id="RHEA-COMP:13181"/>
        <dbReference type="ChEBI" id="CHEBI:15377"/>
        <dbReference type="ChEBI" id="CHEBI:15378"/>
        <dbReference type="ChEBI" id="CHEBI:136412"/>
        <dbReference type="ChEBI" id="CHEBI:136413"/>
        <dbReference type="ChEBI" id="CHEBI:456215"/>
        <dbReference type="EC" id="3.6.1.71"/>
    </reaction>
</comment>
<name>A0A9N9LSV1_9HELO</name>
<evidence type="ECO:0000256" key="10">
    <source>
        <dbReference type="ARBA" id="ARBA00023125"/>
    </source>
</evidence>
<evidence type="ECO:0000259" key="21">
    <source>
        <dbReference type="Pfam" id="PF16278"/>
    </source>
</evidence>
<comment type="subcellular location">
    <subcellularLocation>
        <location evidence="2">Cytoplasm</location>
    </subcellularLocation>
    <subcellularLocation>
        <location evidence="1">Nucleus</location>
    </subcellularLocation>
</comment>
<dbReference type="InterPro" id="IPR032566">
    <property type="entry name" value="Znf-C2HE"/>
</dbReference>
<dbReference type="GO" id="GO:0046872">
    <property type="term" value="F:metal ion binding"/>
    <property type="evidence" value="ECO:0007669"/>
    <property type="project" value="UniProtKB-KW"/>
</dbReference>
<keyword evidence="11" id="KW-0234">DNA repair</keyword>
<keyword evidence="8" id="KW-0378">Hydrolase</keyword>
<keyword evidence="7" id="KW-0227">DNA damage</keyword>
<dbReference type="GO" id="GO:0003725">
    <property type="term" value="F:double-stranded RNA binding"/>
    <property type="evidence" value="ECO:0007669"/>
    <property type="project" value="TreeGrafter"/>
</dbReference>
<feature type="domain" description="Aprataxin C2HE/C2H2/C2HC zinc finger" evidence="21">
    <location>
        <begin position="225"/>
        <end position="283"/>
    </location>
</feature>
<evidence type="ECO:0000256" key="1">
    <source>
        <dbReference type="ARBA" id="ARBA00004123"/>
    </source>
</evidence>
<dbReference type="PANTHER" id="PTHR12486">
    <property type="entry name" value="APRATAXIN-RELATED"/>
    <property type="match status" value="1"/>
</dbReference>
<evidence type="ECO:0000256" key="12">
    <source>
        <dbReference type="ARBA" id="ARBA00023242"/>
    </source>
</evidence>
<dbReference type="FunFam" id="3.30.428.10:FF:000017">
    <property type="entry name" value="Aprataxin-like protein"/>
    <property type="match status" value="1"/>
</dbReference>
<dbReference type="GO" id="GO:0000012">
    <property type="term" value="P:single strand break repair"/>
    <property type="evidence" value="ECO:0007669"/>
    <property type="project" value="TreeGrafter"/>
</dbReference>
<dbReference type="GO" id="GO:0120108">
    <property type="term" value="F:DNA-3'-diphospho-5'-guanosine diphosphatase activity"/>
    <property type="evidence" value="ECO:0007669"/>
    <property type="project" value="UniProtKB-EC"/>
</dbReference>
<evidence type="ECO:0000256" key="13">
    <source>
        <dbReference type="ARBA" id="ARBA00024601"/>
    </source>
</evidence>
<dbReference type="GO" id="GO:0030983">
    <property type="term" value="F:mismatched DNA binding"/>
    <property type="evidence" value="ECO:0007669"/>
    <property type="project" value="TreeGrafter"/>
</dbReference>
<dbReference type="Pfam" id="PF01230">
    <property type="entry name" value="HIT"/>
    <property type="match status" value="1"/>
</dbReference>
<keyword evidence="10" id="KW-0238">DNA-binding</keyword>
<evidence type="ECO:0000313" key="23">
    <source>
        <dbReference type="Proteomes" id="UP000701801"/>
    </source>
</evidence>
<keyword evidence="23" id="KW-1185">Reference proteome</keyword>
<accession>A0A9N9LSV1</accession>
<comment type="function">
    <text evidence="16">DNA-binding protein involved in single-strand DNA break repair, double-strand DNA break repair and base excision repair. Resolves abortive DNA ligation intermediates formed either at base excision sites, or when DNA ligases attempt to repair non-ligatable breaks induced by reactive oxygen species. Catalyzes the release of adenylate groups covalently linked to 5'-phosphate termini, resulting in the production of 5'-phosphate termini that can be efficiently rejoined. Likewise, catalyzes the release of 3'-linked guanosine (DNAppG) and inosine (DNAppI) from DNA, but has higher specific activity with 5'-linked adenosine (AppDNA).</text>
</comment>
<evidence type="ECO:0000256" key="5">
    <source>
        <dbReference type="ARBA" id="ARBA00022490"/>
    </source>
</evidence>
<dbReference type="GO" id="GO:0003697">
    <property type="term" value="F:single-stranded DNA binding"/>
    <property type="evidence" value="ECO:0007669"/>
    <property type="project" value="TreeGrafter"/>
</dbReference>
<dbReference type="GO" id="GO:0005634">
    <property type="term" value="C:nucleus"/>
    <property type="evidence" value="ECO:0007669"/>
    <property type="project" value="UniProtKB-SubCell"/>
</dbReference>
<keyword evidence="5" id="KW-0963">Cytoplasm</keyword>
<evidence type="ECO:0000256" key="2">
    <source>
        <dbReference type="ARBA" id="ARBA00004496"/>
    </source>
</evidence>
<dbReference type="OrthoDB" id="3512845at2759"/>
<feature type="compositionally biased region" description="Polar residues" evidence="19">
    <location>
        <begin position="1"/>
        <end position="15"/>
    </location>
</feature>
<dbReference type="SUPFAM" id="SSF54197">
    <property type="entry name" value="HIT-like"/>
    <property type="match status" value="1"/>
</dbReference>
<dbReference type="Pfam" id="PF16278">
    <property type="entry name" value="zf-C2HE"/>
    <property type="match status" value="1"/>
</dbReference>
<keyword evidence="12" id="KW-0539">Nucleus</keyword>
<evidence type="ECO:0000256" key="7">
    <source>
        <dbReference type="ARBA" id="ARBA00022763"/>
    </source>
</evidence>
<reference evidence="22" key="1">
    <citation type="submission" date="2021-07" db="EMBL/GenBank/DDBJ databases">
        <authorList>
            <person name="Durling M."/>
        </authorList>
    </citation>
    <scope>NUCLEOTIDE SEQUENCE</scope>
</reference>
<evidence type="ECO:0000256" key="15">
    <source>
        <dbReference type="ARBA" id="ARBA00044713"/>
    </source>
</evidence>
<evidence type="ECO:0000256" key="8">
    <source>
        <dbReference type="ARBA" id="ARBA00022801"/>
    </source>
</evidence>
<dbReference type="EC" id="3.6.1.72" evidence="3"/>
<evidence type="ECO:0000256" key="16">
    <source>
        <dbReference type="ARBA" id="ARBA00059438"/>
    </source>
</evidence>
<keyword evidence="6" id="KW-0479">Metal-binding</keyword>
<dbReference type="GO" id="GO:0033699">
    <property type="term" value="F:DNA 5'-adenosine monophosphate hydrolase activity"/>
    <property type="evidence" value="ECO:0007669"/>
    <property type="project" value="UniProtKB-EC"/>
</dbReference>
<dbReference type="Proteomes" id="UP000701801">
    <property type="component" value="Unassembled WGS sequence"/>
</dbReference>
<evidence type="ECO:0000256" key="19">
    <source>
        <dbReference type="SAM" id="MobiDB-lite"/>
    </source>
</evidence>
<comment type="catalytic activity">
    <reaction evidence="13">
        <text>a 3'-end 2'-deoxyribonucleotide-3'-diphospho-5'-guanosine-DNA + H2O = a 3'-end 2'-deoxyribonucleotide 3'-phosphate-DNA + GMP + 2 H(+)</text>
        <dbReference type="Rhea" id="RHEA:52140"/>
        <dbReference type="Rhea" id="RHEA-COMP:13186"/>
        <dbReference type="Rhea" id="RHEA-COMP:13187"/>
        <dbReference type="ChEBI" id="CHEBI:15377"/>
        <dbReference type="ChEBI" id="CHEBI:15378"/>
        <dbReference type="ChEBI" id="CHEBI:58115"/>
        <dbReference type="ChEBI" id="CHEBI:136419"/>
        <dbReference type="ChEBI" id="CHEBI:136420"/>
        <dbReference type="EC" id="3.6.1.72"/>
    </reaction>
</comment>
<dbReference type="InterPro" id="IPR036265">
    <property type="entry name" value="HIT-like_sf"/>
</dbReference>
<evidence type="ECO:0000256" key="18">
    <source>
        <dbReference type="ARBA" id="ARBA00076243"/>
    </source>
</evidence>
<dbReference type="AlphaFoldDB" id="A0A9N9LSV1"/>
<dbReference type="GO" id="GO:1990165">
    <property type="term" value="F:single-strand break-containing DNA binding"/>
    <property type="evidence" value="ECO:0007669"/>
    <property type="project" value="TreeGrafter"/>
</dbReference>
<dbReference type="GO" id="GO:0005737">
    <property type="term" value="C:cytoplasm"/>
    <property type="evidence" value="ECO:0007669"/>
    <property type="project" value="UniProtKB-SubCell"/>
</dbReference>
<evidence type="ECO:0000256" key="17">
    <source>
        <dbReference type="ARBA" id="ARBA00068941"/>
    </source>
</evidence>
<proteinExistence type="predicted"/>
<dbReference type="PANTHER" id="PTHR12486:SF4">
    <property type="entry name" value="APRATAXIN"/>
    <property type="match status" value="1"/>
</dbReference>
<feature type="region of interest" description="Disordered" evidence="19">
    <location>
        <begin position="1"/>
        <end position="66"/>
    </location>
</feature>
<evidence type="ECO:0000256" key="9">
    <source>
        <dbReference type="ARBA" id="ARBA00022833"/>
    </source>
</evidence>
<organism evidence="22 23">
    <name type="scientific">Hymenoscyphus albidus</name>
    <dbReference type="NCBI Taxonomy" id="595503"/>
    <lineage>
        <taxon>Eukaryota</taxon>
        <taxon>Fungi</taxon>
        <taxon>Dikarya</taxon>
        <taxon>Ascomycota</taxon>
        <taxon>Pezizomycotina</taxon>
        <taxon>Leotiomycetes</taxon>
        <taxon>Helotiales</taxon>
        <taxon>Helotiaceae</taxon>
        <taxon>Hymenoscyphus</taxon>
    </lineage>
</organism>
<comment type="catalytic activity">
    <reaction evidence="15">
        <text>a 5'-end adenosine-5'-diphospho-5'-ribonucleoside-2'-deoxyribonucleotide-DNA + H2O = a 5'-end 5'-phospho-ribonucleoside-2'-deoxyribonucleotide-DNA + AMP + 2 H(+)</text>
        <dbReference type="Rhea" id="RHEA:52132"/>
        <dbReference type="Rhea" id="RHEA-COMP:13182"/>
        <dbReference type="Rhea" id="RHEA-COMP:13183"/>
        <dbReference type="ChEBI" id="CHEBI:15377"/>
        <dbReference type="ChEBI" id="CHEBI:15378"/>
        <dbReference type="ChEBI" id="CHEBI:136414"/>
        <dbReference type="ChEBI" id="CHEBI:136415"/>
        <dbReference type="ChEBI" id="CHEBI:456215"/>
        <dbReference type="EC" id="3.6.1.71"/>
    </reaction>
</comment>
<evidence type="ECO:0000256" key="11">
    <source>
        <dbReference type="ARBA" id="ARBA00023204"/>
    </source>
</evidence>
<feature type="domain" description="HIT" evidence="20">
    <location>
        <begin position="84"/>
        <end position="208"/>
    </location>
</feature>
<evidence type="ECO:0000256" key="4">
    <source>
        <dbReference type="ARBA" id="ARBA00012496"/>
    </source>
</evidence>
<protein>
    <recommendedName>
        <fullName evidence="17">Aprataxin-like protein</fullName>
        <ecNumber evidence="4">3.6.1.71</ecNumber>
        <ecNumber evidence="3">3.6.1.72</ecNumber>
    </recommendedName>
    <alternativeName>
        <fullName evidence="18">Hit family protein 3</fullName>
    </alternativeName>
</protein>
<sequence>MSSKSPEIPQETPSSKRPKEMNNSEKQLTSSSSTSSQINAFTKMMGPKRKSTPPASPPSKKPSFKGRDALGAYIANPEAWPSTRIISWNDNFVRIHDMYPKSSVHALLLPRSPAHPKLHPFEVFNDAEFLAACKAEAAKLKYGVGLELRRLYGKYSKADKPVEDILSGETDLNEGEEMPKGRDWEKDVMVGIHASPSMDHLHIHVLSVDRFSDRMNKRKHYNSFNTAFFVSLEEFPLDEKDERRRSGTLSRLLSEDLKCWRCGRNFGNQFARLKEHLAVEFEEWKRE</sequence>
<keyword evidence="9" id="KW-0862">Zinc</keyword>
<evidence type="ECO:0000259" key="20">
    <source>
        <dbReference type="Pfam" id="PF01230"/>
    </source>
</evidence>